<proteinExistence type="inferred from homology"/>
<comment type="function">
    <text evidence="11">Force generating protein of respiratory cilia. Produces force towards the minus ends of microtubules. Dynein has ATPase activity.</text>
</comment>
<dbReference type="PANTHER" id="PTHR11886:SF2">
    <property type="entry name" value="DYNEIN AXONEMAL LIGHT CHAIN 4"/>
    <property type="match status" value="1"/>
</dbReference>
<evidence type="ECO:0000256" key="6">
    <source>
        <dbReference type="ARBA" id="ARBA00023017"/>
    </source>
</evidence>
<keyword evidence="9 12" id="KW-0206">Cytoskeleton</keyword>
<name>A0A094ZHB4_SCHHA</name>
<dbReference type="GO" id="GO:0030286">
    <property type="term" value="C:dynein complex"/>
    <property type="evidence" value="ECO:0007669"/>
    <property type="project" value="UniProtKB-KW"/>
</dbReference>
<keyword evidence="4 12" id="KW-0963">Cytoplasm</keyword>
<dbReference type="KEGG" id="shx:MS3_00008641"/>
<dbReference type="PANTHER" id="PTHR11886">
    <property type="entry name" value="DYNEIN LIGHT CHAIN"/>
    <property type="match status" value="1"/>
</dbReference>
<keyword evidence="5 12" id="KW-0493">Microtubule</keyword>
<dbReference type="CTD" id="10126"/>
<dbReference type="EMBL" id="AMPZ03000006">
    <property type="protein sequence ID" value="KAH9581532.1"/>
    <property type="molecule type" value="Genomic_DNA"/>
</dbReference>
<dbReference type="InterPro" id="IPR001372">
    <property type="entry name" value="Dynein_light_chain_typ-1/2"/>
</dbReference>
<keyword evidence="7" id="KW-0969">Cilium</keyword>
<evidence type="ECO:0000256" key="5">
    <source>
        <dbReference type="ARBA" id="ARBA00022701"/>
    </source>
</evidence>
<evidence type="ECO:0000256" key="11">
    <source>
        <dbReference type="ARBA" id="ARBA00057688"/>
    </source>
</evidence>
<comment type="similarity">
    <text evidence="2 12">Belongs to the dynein light chain family.</text>
</comment>
<protein>
    <recommendedName>
        <fullName evidence="12">Dynein light chain</fullName>
    </recommendedName>
</protein>
<evidence type="ECO:0000256" key="7">
    <source>
        <dbReference type="ARBA" id="ARBA00023069"/>
    </source>
</evidence>
<dbReference type="CDD" id="cd21453">
    <property type="entry name" value="DLC-like_DNAL4"/>
    <property type="match status" value="1"/>
</dbReference>
<dbReference type="Proteomes" id="UP000471633">
    <property type="component" value="Unassembled WGS sequence"/>
</dbReference>
<reference evidence="14" key="1">
    <citation type="journal article" date="2012" name="Nat. Genet.">
        <title>Whole-genome sequence of Schistosoma haematobium.</title>
        <authorList>
            <person name="Young N.D."/>
            <person name="Jex A.R."/>
            <person name="Li B."/>
            <person name="Liu S."/>
            <person name="Yang L."/>
            <person name="Xiong Z."/>
            <person name="Li Y."/>
            <person name="Cantacessi C."/>
            <person name="Hall R.S."/>
            <person name="Xu X."/>
            <person name="Chen F."/>
            <person name="Wu X."/>
            <person name="Zerlotini A."/>
            <person name="Oliveira G."/>
            <person name="Hofmann A."/>
            <person name="Zhang G."/>
            <person name="Fang X."/>
            <person name="Kang Y."/>
            <person name="Campbell B.E."/>
            <person name="Loukas A."/>
            <person name="Ranganathan S."/>
            <person name="Rollinson D."/>
            <person name="Rinaldi G."/>
            <person name="Brindley P.J."/>
            <person name="Yang H."/>
            <person name="Wang J."/>
            <person name="Wang J."/>
            <person name="Gasser R.B."/>
        </authorList>
    </citation>
    <scope>NUCLEOTIDE SEQUENCE [LARGE SCALE GENOMIC DNA]</scope>
</reference>
<gene>
    <name evidence="13" type="primary">DNAL4</name>
    <name evidence="13" type="ORF">MS3_00008641</name>
    <name evidence="14" type="ORF">MS3_01405</name>
</gene>
<evidence type="ECO:0000313" key="14">
    <source>
        <dbReference type="EMBL" id="KGB33257.1"/>
    </source>
</evidence>
<keyword evidence="15" id="KW-1185">Reference proteome</keyword>
<reference evidence="13" key="3">
    <citation type="submission" date="2021-06" db="EMBL/GenBank/DDBJ databases">
        <title>Chromosome-level genome assembly for S. haematobium.</title>
        <authorList>
            <person name="Stroehlein A.J."/>
        </authorList>
    </citation>
    <scope>NUCLEOTIDE SEQUENCE</scope>
</reference>
<sequence>MEDPVARKVEDNRRVYTYPLLKHSDMNEDMQTEVMELCVTACEKFSTDNEAAARFVKETMDKKYGAAWHVAVGEGFGFEITYDIKNILYMLCGGNLGIIVWKCC</sequence>
<dbReference type="FunFam" id="3.30.740.10:FF:000002">
    <property type="entry name" value="Dynein light chain"/>
    <property type="match status" value="1"/>
</dbReference>
<dbReference type="Pfam" id="PF01221">
    <property type="entry name" value="Dynein_light"/>
    <property type="match status" value="1"/>
</dbReference>
<keyword evidence="6 12" id="KW-0243">Dynein</keyword>
<evidence type="ECO:0000256" key="12">
    <source>
        <dbReference type="RuleBase" id="RU365010"/>
    </source>
</evidence>
<evidence type="ECO:0000313" key="13">
    <source>
        <dbReference type="EMBL" id="KAH9581532.1"/>
    </source>
</evidence>
<dbReference type="RefSeq" id="XP_012793015.1">
    <property type="nucleotide sequence ID" value="XM_012937561.3"/>
</dbReference>
<dbReference type="GeneID" id="24589162"/>
<keyword evidence="8 12" id="KW-0505">Motor protein</keyword>
<dbReference type="InterPro" id="IPR037177">
    <property type="entry name" value="DLC_sf"/>
</dbReference>
<evidence type="ECO:0000256" key="2">
    <source>
        <dbReference type="ARBA" id="ARBA00010156"/>
    </source>
</evidence>
<dbReference type="SUPFAM" id="SSF54648">
    <property type="entry name" value="DLC"/>
    <property type="match status" value="1"/>
</dbReference>
<keyword evidence="10" id="KW-0966">Cell projection</keyword>
<evidence type="ECO:0000256" key="9">
    <source>
        <dbReference type="ARBA" id="ARBA00023212"/>
    </source>
</evidence>
<dbReference type="EMBL" id="KL250539">
    <property type="protein sequence ID" value="KGB33257.1"/>
    <property type="molecule type" value="Genomic_DNA"/>
</dbReference>
<dbReference type="SMART" id="SM01375">
    <property type="entry name" value="Dynein_light"/>
    <property type="match status" value="1"/>
</dbReference>
<dbReference type="GO" id="GO:0005874">
    <property type="term" value="C:microtubule"/>
    <property type="evidence" value="ECO:0007669"/>
    <property type="project" value="UniProtKB-KW"/>
</dbReference>
<dbReference type="STRING" id="6185.A0A094ZHB4"/>
<comment type="subcellular location">
    <subcellularLocation>
        <location evidence="1">Cytoplasm</location>
        <location evidence="1">Cytoskeleton</location>
        <location evidence="1">Cilium axoneme</location>
    </subcellularLocation>
</comment>
<evidence type="ECO:0000313" key="15">
    <source>
        <dbReference type="Proteomes" id="UP000471633"/>
    </source>
</evidence>
<accession>A0A094ZHB4</accession>
<dbReference type="GO" id="GO:0005930">
    <property type="term" value="C:axoneme"/>
    <property type="evidence" value="ECO:0007669"/>
    <property type="project" value="UniProtKB-SubCell"/>
</dbReference>
<evidence type="ECO:0000256" key="1">
    <source>
        <dbReference type="ARBA" id="ARBA00004430"/>
    </source>
</evidence>
<evidence type="ECO:0000256" key="8">
    <source>
        <dbReference type="ARBA" id="ARBA00023175"/>
    </source>
</evidence>
<evidence type="ECO:0000256" key="4">
    <source>
        <dbReference type="ARBA" id="ARBA00022490"/>
    </source>
</evidence>
<reference evidence="13" key="4">
    <citation type="journal article" date="2022" name="PLoS Pathog.">
        <title>Chromosome-level genome of Schistosoma haematobium underpins genome-wide explorations of molecular variation.</title>
        <authorList>
            <person name="Stroehlein A.J."/>
            <person name="Korhonen P.K."/>
            <person name="Lee V.V."/>
            <person name="Ralph S.A."/>
            <person name="Mentink-Kane M."/>
            <person name="You H."/>
            <person name="McManus D.P."/>
            <person name="Tchuente L.T."/>
            <person name="Stothard J.R."/>
            <person name="Kaur P."/>
            <person name="Dudchenko O."/>
            <person name="Aiden E.L."/>
            <person name="Yang B."/>
            <person name="Yang H."/>
            <person name="Emery A.M."/>
            <person name="Webster B.L."/>
            <person name="Brindley P.J."/>
            <person name="Rollinson D."/>
            <person name="Chang B.C.H."/>
            <person name="Gasser R.B."/>
            <person name="Young N.D."/>
        </authorList>
    </citation>
    <scope>NUCLEOTIDE SEQUENCE</scope>
</reference>
<reference evidence="13" key="2">
    <citation type="journal article" date="2019" name="Gigascience">
        <title>High-quality Schistosoma haematobium genome achieved by single-molecule and long-range sequencing.</title>
        <authorList>
            <person name="Stroehlein A.J."/>
            <person name="Korhonen P.K."/>
            <person name="Chong T.M."/>
            <person name="Lim Y.L."/>
            <person name="Chan K.G."/>
            <person name="Webster B."/>
            <person name="Rollinson D."/>
            <person name="Brindley P.J."/>
            <person name="Gasser R.B."/>
            <person name="Young N.D."/>
        </authorList>
    </citation>
    <scope>NUCLEOTIDE SEQUENCE</scope>
</reference>
<dbReference type="GO" id="GO:0007017">
    <property type="term" value="P:microtubule-based process"/>
    <property type="evidence" value="ECO:0007669"/>
    <property type="project" value="InterPro"/>
</dbReference>
<evidence type="ECO:0000256" key="10">
    <source>
        <dbReference type="ARBA" id="ARBA00023273"/>
    </source>
</evidence>
<dbReference type="AlphaFoldDB" id="A0A094ZHB4"/>
<evidence type="ECO:0000256" key="3">
    <source>
        <dbReference type="ARBA" id="ARBA00011655"/>
    </source>
</evidence>
<organism evidence="14">
    <name type="scientific">Schistosoma haematobium</name>
    <name type="common">Blood fluke</name>
    <dbReference type="NCBI Taxonomy" id="6185"/>
    <lineage>
        <taxon>Eukaryota</taxon>
        <taxon>Metazoa</taxon>
        <taxon>Spiralia</taxon>
        <taxon>Lophotrochozoa</taxon>
        <taxon>Platyhelminthes</taxon>
        <taxon>Trematoda</taxon>
        <taxon>Digenea</taxon>
        <taxon>Strigeidida</taxon>
        <taxon>Schistosomatoidea</taxon>
        <taxon>Schistosomatidae</taxon>
        <taxon>Schistosoma</taxon>
    </lineage>
</organism>
<comment type="subunit">
    <text evidence="3">Consists of at least two heavy chains and a number of intermediate and light chains.</text>
</comment>
<dbReference type="Gene3D" id="3.30.740.10">
    <property type="entry name" value="Protein Inhibitor Of Neuronal Nitric Oxide Synthase"/>
    <property type="match status" value="1"/>
</dbReference>